<sequence>MSRKLLFISTPVGFLGSGDGGGVELTIYNLARTLNKQGYAVRVVAPEASQLHDIPLITIAGNAQISAQSQGREAPILISSGLIPRRSRRTIEK</sequence>
<accession>A8YA33</accession>
<dbReference type="SUPFAM" id="SSF53756">
    <property type="entry name" value="UDP-Glycosyltransferase/glycogen phosphorylase"/>
    <property type="match status" value="1"/>
</dbReference>
<evidence type="ECO:0000313" key="1">
    <source>
        <dbReference type="EMBL" id="CAO87909.1"/>
    </source>
</evidence>
<organism evidence="1">
    <name type="scientific">Microcystis aeruginosa (strain PCC 7806)</name>
    <dbReference type="NCBI Taxonomy" id="267872"/>
    <lineage>
        <taxon>Bacteria</taxon>
        <taxon>Bacillati</taxon>
        <taxon>Cyanobacteriota</taxon>
        <taxon>Cyanophyceae</taxon>
        <taxon>Oscillatoriophycideae</taxon>
        <taxon>Chroococcales</taxon>
        <taxon>Microcystaceae</taxon>
        <taxon>Microcystis</taxon>
    </lineage>
</organism>
<protein>
    <submittedName>
        <fullName evidence="1">Genome sequencing data, contig C243</fullName>
    </submittedName>
</protein>
<dbReference type="EMBL" id="AM778873">
    <property type="protein sequence ID" value="CAO87909.1"/>
    <property type="molecule type" value="Genomic_DNA"/>
</dbReference>
<name>A8YA33_MICA7</name>
<reference evidence="1" key="1">
    <citation type="submission" date="2007-08" db="EMBL/GenBank/DDBJ databases">
        <authorList>
            <person name="Frangeul L."/>
        </authorList>
    </citation>
    <scope>NUCLEOTIDE SEQUENCE</scope>
    <source>
        <strain evidence="1">PCC 7806</strain>
    </source>
</reference>
<proteinExistence type="predicted"/>
<dbReference type="AlphaFoldDB" id="A8YA33"/>
<gene>
    <name evidence="1" type="ORF">IPF_6488</name>
</gene>
<dbReference type="Gene3D" id="3.40.50.2000">
    <property type="entry name" value="Glycogen Phosphorylase B"/>
    <property type="match status" value="1"/>
</dbReference>